<feature type="domain" description="PiggyBac transposable element-derived protein" evidence="1">
    <location>
        <begin position="2"/>
        <end position="151"/>
    </location>
</feature>
<dbReference type="EMBL" id="KZ308426">
    <property type="protein sequence ID" value="KAG8229316.1"/>
    <property type="molecule type" value="Genomic_DNA"/>
</dbReference>
<reference evidence="2" key="2">
    <citation type="submission" date="2017-10" db="EMBL/GenBank/DDBJ databases">
        <title>Ladona fulva Genome sequencing and assembly.</title>
        <authorList>
            <person name="Murali S."/>
            <person name="Richards S."/>
            <person name="Bandaranaike D."/>
            <person name="Bellair M."/>
            <person name="Blankenburg K."/>
            <person name="Chao H."/>
            <person name="Dinh H."/>
            <person name="Doddapaneni H."/>
            <person name="Dugan-Rocha S."/>
            <person name="Elkadiri S."/>
            <person name="Gnanaolivu R."/>
            <person name="Hernandez B."/>
            <person name="Skinner E."/>
            <person name="Javaid M."/>
            <person name="Lee S."/>
            <person name="Li M."/>
            <person name="Ming W."/>
            <person name="Munidasa M."/>
            <person name="Muniz J."/>
            <person name="Nguyen L."/>
            <person name="Hughes D."/>
            <person name="Osuji N."/>
            <person name="Pu L.-L."/>
            <person name="Puazo M."/>
            <person name="Qu C."/>
            <person name="Quiroz J."/>
            <person name="Raj R."/>
            <person name="Weissenberger G."/>
            <person name="Xin Y."/>
            <person name="Zou X."/>
            <person name="Han Y."/>
            <person name="Worley K."/>
            <person name="Muzny D."/>
            <person name="Gibbs R."/>
        </authorList>
    </citation>
    <scope>NUCLEOTIDE SEQUENCE</scope>
    <source>
        <strain evidence="2">Sampled in the wild</strain>
    </source>
</reference>
<sequence>MRVAMELTHELRDQNVTCDNFFASHMLDKALLKRNITLLGTMRKNKVDLPCLSRKEALHSSKFYFTRNTAVVSYIPKKNINVVLISTMHNSKEISNRVDKKPKMILDYNSTKVAVDTLDQLIATYTCRRKTIRLPVTVFYNVVDTTAYNAFELWIEINPNWNKNLLHKRRIFLEELGKLLVTPYIEGRKRLPRNEPAMAIVRNIQAADPAQGPSSSKQASKRARCKFCPSKCDNKTPVSCSNCGKHVCKVQVTYYCPECQN</sequence>
<evidence type="ECO:0000313" key="2">
    <source>
        <dbReference type="EMBL" id="KAG8229316.1"/>
    </source>
</evidence>
<evidence type="ECO:0000259" key="1">
    <source>
        <dbReference type="Pfam" id="PF13843"/>
    </source>
</evidence>
<dbReference type="AlphaFoldDB" id="A0A8K0K7W9"/>
<accession>A0A8K0K7W9</accession>
<protein>
    <recommendedName>
        <fullName evidence="1">PiggyBac transposable element-derived protein domain-containing protein</fullName>
    </recommendedName>
</protein>
<name>A0A8K0K7W9_LADFU</name>
<dbReference type="Proteomes" id="UP000792457">
    <property type="component" value="Unassembled WGS sequence"/>
</dbReference>
<dbReference type="OrthoDB" id="10049986at2759"/>
<reference evidence="2" key="1">
    <citation type="submission" date="2013-04" db="EMBL/GenBank/DDBJ databases">
        <authorList>
            <person name="Qu J."/>
            <person name="Murali S.C."/>
            <person name="Bandaranaike D."/>
            <person name="Bellair M."/>
            <person name="Blankenburg K."/>
            <person name="Chao H."/>
            <person name="Dinh H."/>
            <person name="Doddapaneni H."/>
            <person name="Downs B."/>
            <person name="Dugan-Rocha S."/>
            <person name="Elkadiri S."/>
            <person name="Gnanaolivu R.D."/>
            <person name="Hernandez B."/>
            <person name="Javaid M."/>
            <person name="Jayaseelan J.C."/>
            <person name="Lee S."/>
            <person name="Li M."/>
            <person name="Ming W."/>
            <person name="Munidasa M."/>
            <person name="Muniz J."/>
            <person name="Nguyen L."/>
            <person name="Ongeri F."/>
            <person name="Osuji N."/>
            <person name="Pu L.-L."/>
            <person name="Puazo M."/>
            <person name="Qu C."/>
            <person name="Quiroz J."/>
            <person name="Raj R."/>
            <person name="Weissenberger G."/>
            <person name="Xin Y."/>
            <person name="Zou X."/>
            <person name="Han Y."/>
            <person name="Richards S."/>
            <person name="Worley K."/>
            <person name="Muzny D."/>
            <person name="Gibbs R."/>
        </authorList>
    </citation>
    <scope>NUCLEOTIDE SEQUENCE</scope>
    <source>
        <strain evidence="2">Sampled in the wild</strain>
    </source>
</reference>
<dbReference type="Pfam" id="PF13843">
    <property type="entry name" value="DDE_Tnp_1_7"/>
    <property type="match status" value="1"/>
</dbReference>
<proteinExistence type="predicted"/>
<dbReference type="InterPro" id="IPR029526">
    <property type="entry name" value="PGBD"/>
</dbReference>
<keyword evidence="3" id="KW-1185">Reference proteome</keyword>
<organism evidence="2 3">
    <name type="scientific">Ladona fulva</name>
    <name type="common">Scarce chaser dragonfly</name>
    <name type="synonym">Libellula fulva</name>
    <dbReference type="NCBI Taxonomy" id="123851"/>
    <lineage>
        <taxon>Eukaryota</taxon>
        <taxon>Metazoa</taxon>
        <taxon>Ecdysozoa</taxon>
        <taxon>Arthropoda</taxon>
        <taxon>Hexapoda</taxon>
        <taxon>Insecta</taxon>
        <taxon>Pterygota</taxon>
        <taxon>Palaeoptera</taxon>
        <taxon>Odonata</taxon>
        <taxon>Epiprocta</taxon>
        <taxon>Anisoptera</taxon>
        <taxon>Libelluloidea</taxon>
        <taxon>Libellulidae</taxon>
        <taxon>Ladona</taxon>
    </lineage>
</organism>
<evidence type="ECO:0000313" key="3">
    <source>
        <dbReference type="Proteomes" id="UP000792457"/>
    </source>
</evidence>
<gene>
    <name evidence="2" type="ORF">J437_LFUL007124</name>
</gene>
<dbReference type="PANTHER" id="PTHR46599:SF6">
    <property type="entry name" value="DUAL SPECIFICITY PHOSPHATASE 26"/>
    <property type="match status" value="1"/>
</dbReference>
<comment type="caution">
    <text evidence="2">The sequence shown here is derived from an EMBL/GenBank/DDBJ whole genome shotgun (WGS) entry which is preliminary data.</text>
</comment>
<dbReference type="PANTHER" id="PTHR46599">
    <property type="entry name" value="PIGGYBAC TRANSPOSABLE ELEMENT-DERIVED PROTEIN 4"/>
    <property type="match status" value="1"/>
</dbReference>